<dbReference type="EMBL" id="LSZO01000003">
    <property type="protein sequence ID" value="KXU39482.1"/>
    <property type="molecule type" value="Genomic_DNA"/>
</dbReference>
<organism evidence="1 2">
    <name type="scientific">Ventosimonas gracilis</name>
    <dbReference type="NCBI Taxonomy" id="1680762"/>
    <lineage>
        <taxon>Bacteria</taxon>
        <taxon>Pseudomonadati</taxon>
        <taxon>Pseudomonadota</taxon>
        <taxon>Gammaproteobacteria</taxon>
        <taxon>Pseudomonadales</taxon>
        <taxon>Ventosimonadaceae</taxon>
        <taxon>Ventosimonas</taxon>
    </lineage>
</organism>
<sequence length="548" mass="61576">MKAKQVMACVSRCGGVDNLYLFIDRKSIEKKLNAHIESILPRINTEGLAGWGLDLIVNFQCTDFIVIDNNIGESKGDSTETQCPICGDDCGDDMESCDDDMESNKHSTETERLFSKKYEASIIIPIPDNTQAPYGMWPYESWKIGDFSPASGTDCHLLDPEYDQYSGLEQYILVSAIKAIDFGFSKGFTCAGKEIIFSRLIDAPILIPADRGNAIKYKQARVRMEIELPGLDDVVDIDSINNKLNAYVESIAPSINIECLSGWMLVFHVNHFCVDLIAVYKKLSRDSAEKEYIIPIAIPLPDNTQAAYGMLPGEDGKTGSFRPVESNHFYPLDPEYDQYDNLEQYIIESVIKAIDFGLSKGFVIGKEISFRGLSAIINPAFPLSRSQVVLKYQQVRARMSIEVQRLGHFADMESVGEKIDAYVESILPRINIEDLPGWRLFLLTDYLCTDFIGIDEKFKWYPSVKECGISIVIPIPDNTQAPYGILPDRDVKIGCFRPARSNYSHVLDPEYEQYVSLEQYMVASVIKAIDFGFSKGFDCDGGKIKFQD</sequence>
<dbReference type="Pfam" id="PF15587">
    <property type="entry name" value="Imm9"/>
    <property type="match status" value="3"/>
</dbReference>
<dbReference type="RefSeq" id="WP_068386274.1">
    <property type="nucleotide sequence ID" value="NZ_LSZO01000003.1"/>
</dbReference>
<dbReference type="Proteomes" id="UP000072660">
    <property type="component" value="Unassembled WGS sequence"/>
</dbReference>
<accession>A0A139SYK3</accession>
<dbReference type="InterPro" id="IPR028963">
    <property type="entry name" value="Imm9"/>
</dbReference>
<proteinExistence type="predicted"/>
<evidence type="ECO:0000313" key="1">
    <source>
        <dbReference type="EMBL" id="KXU39482.1"/>
    </source>
</evidence>
<evidence type="ECO:0000313" key="2">
    <source>
        <dbReference type="Proteomes" id="UP000072660"/>
    </source>
</evidence>
<name>A0A139SYK3_9GAMM</name>
<gene>
    <name evidence="1" type="ORF">AXE65_08235</name>
</gene>
<dbReference type="OrthoDB" id="7064835at2"/>
<keyword evidence="2" id="KW-1185">Reference proteome</keyword>
<comment type="caution">
    <text evidence="1">The sequence shown here is derived from an EMBL/GenBank/DDBJ whole genome shotgun (WGS) entry which is preliminary data.</text>
</comment>
<dbReference type="AlphaFoldDB" id="A0A139SYK3"/>
<protein>
    <submittedName>
        <fullName evidence="1">Uncharacterized protein</fullName>
    </submittedName>
</protein>
<reference evidence="1 2" key="1">
    <citation type="submission" date="2016-02" db="EMBL/GenBank/DDBJ databases">
        <authorList>
            <person name="Wen L."/>
            <person name="He K."/>
            <person name="Yang H."/>
        </authorList>
    </citation>
    <scope>NUCLEOTIDE SEQUENCE [LARGE SCALE GENOMIC DNA]</scope>
    <source>
        <strain evidence="1 2">CV58</strain>
    </source>
</reference>